<keyword evidence="2" id="KW-0067">ATP-binding</keyword>
<evidence type="ECO:0000313" key="2">
    <source>
        <dbReference type="EMBL" id="UWX64284.1"/>
    </source>
</evidence>
<accession>A0ABY5YJ48</accession>
<reference evidence="2" key="1">
    <citation type="submission" date="2022-09" db="EMBL/GenBank/DDBJ databases">
        <title>genome sequence of Deinococcus rubellus.</title>
        <authorList>
            <person name="Srinivasan S."/>
        </authorList>
    </citation>
    <scope>NUCLEOTIDE SEQUENCE</scope>
    <source>
        <strain evidence="2">Ant6</strain>
    </source>
</reference>
<keyword evidence="2" id="KW-0547">Nucleotide-binding</keyword>
<gene>
    <name evidence="2" type="ORF">N0D28_00995</name>
</gene>
<keyword evidence="2" id="KW-0378">Hydrolase</keyword>
<evidence type="ECO:0000313" key="3">
    <source>
        <dbReference type="Proteomes" id="UP001060261"/>
    </source>
</evidence>
<dbReference type="Pfam" id="PF22548">
    <property type="entry name" value="AEP-TOTE"/>
    <property type="match status" value="1"/>
</dbReference>
<dbReference type="SUPFAM" id="SSF52540">
    <property type="entry name" value="P-loop containing nucleoside triphosphate hydrolases"/>
    <property type="match status" value="1"/>
</dbReference>
<sequence>MDNHIIWDESRTDSSSSTKSNLDVDFEIDLASHTRSMSTDFSALFPINPDRHIVMESFNSETGAKPSRTVRQPATPGDVERHLNNNERVGTLGYLPGYATETTVACVDVDNKSKGIRKLEEAFLLETNSIQTALEKNGVAFNLEISTNGGHHLWVFLSEPVPYKLLSSVLKAIAAEAGYTGVEVYPMSENLGGRMVYLPYRGATIDPKGLGNTFLQRTDGTPISLIQALDQVRLTRAETILDLAHRINARVPAMAAEVSAADLDPAGFELLKKAALTTPESYGRHDSAEAFLNVAERMSRGSEMAEFLKSETVFSVWITDGSRTLASWAAEIDRWLQGKSTHQYGITQLRDQGWQMPDLPKLGRPAGQFRSKQSWQRNLEALRLKYAPFTNVQGDKRRIRRYRAHEVRNIPPLQPLVGNLLVKQTLAALLGPSGAGKSMIGLDLSLHVATGQDWQEHKVSQGPVVWLAAESMEYTANRLEAWCNMHVVAPESLPFDLLDGYLSLTDVEPDGGLEELILTLKESEGERGPLALIVVDTVARTFGDGDENSNDDMKHFTDAAELLTRIFNATVLLIHHTGKDASRGGRGASAFKAPLTTELVIEKKGGLVKLSQSKNRGAAEEGKPILLSFQSHSWEENGVERSAGVVARDAVASGVIMGRDLLTPQQTTIFEVLEGLYADVEAPIKRTDWKQACAEHDVAPRRFNEGLKSLLESGAVREVIQGKTFEPVEAED</sequence>
<organism evidence="2 3">
    <name type="scientific">Deinococcus rubellus</name>
    <dbReference type="NCBI Taxonomy" id="1889240"/>
    <lineage>
        <taxon>Bacteria</taxon>
        <taxon>Thermotogati</taxon>
        <taxon>Deinococcota</taxon>
        <taxon>Deinococci</taxon>
        <taxon>Deinococcales</taxon>
        <taxon>Deinococcaceae</taxon>
        <taxon>Deinococcus</taxon>
    </lineage>
</organism>
<feature type="domain" description="TOTE conflict system primase" evidence="1">
    <location>
        <begin position="70"/>
        <end position="177"/>
    </location>
</feature>
<evidence type="ECO:0000259" key="1">
    <source>
        <dbReference type="Pfam" id="PF22548"/>
    </source>
</evidence>
<dbReference type="GO" id="GO:0004386">
    <property type="term" value="F:helicase activity"/>
    <property type="evidence" value="ECO:0007669"/>
    <property type="project" value="UniProtKB-KW"/>
</dbReference>
<dbReference type="RefSeq" id="WP_260560559.1">
    <property type="nucleotide sequence ID" value="NZ_BAABEC010000077.1"/>
</dbReference>
<keyword evidence="3" id="KW-1185">Reference proteome</keyword>
<proteinExistence type="predicted"/>
<dbReference type="Pfam" id="PF13481">
    <property type="entry name" value="AAA_25"/>
    <property type="match status" value="1"/>
</dbReference>
<dbReference type="InterPro" id="IPR054347">
    <property type="entry name" value="TOTE_primase"/>
</dbReference>
<name>A0ABY5YJ48_9DEIO</name>
<dbReference type="EMBL" id="CP104213">
    <property type="protein sequence ID" value="UWX64284.1"/>
    <property type="molecule type" value="Genomic_DNA"/>
</dbReference>
<dbReference type="Gene3D" id="3.40.50.300">
    <property type="entry name" value="P-loop containing nucleotide triphosphate hydrolases"/>
    <property type="match status" value="1"/>
</dbReference>
<dbReference type="Proteomes" id="UP001060261">
    <property type="component" value="Chromosome"/>
</dbReference>
<keyword evidence="2" id="KW-0347">Helicase</keyword>
<protein>
    <submittedName>
        <fullName evidence="2">Helicase RepA family protein</fullName>
    </submittedName>
</protein>
<dbReference type="InterPro" id="IPR027417">
    <property type="entry name" value="P-loop_NTPase"/>
</dbReference>